<dbReference type="EMBL" id="KL142379">
    <property type="protein sequence ID" value="KDR76196.1"/>
    <property type="molecule type" value="Genomic_DNA"/>
</dbReference>
<keyword evidence="2" id="KW-1185">Reference proteome</keyword>
<dbReference type="Proteomes" id="UP000027222">
    <property type="component" value="Unassembled WGS sequence"/>
</dbReference>
<dbReference type="STRING" id="685588.A0A067SZ77"/>
<dbReference type="OrthoDB" id="3139399at2759"/>
<evidence type="ECO:0000313" key="1">
    <source>
        <dbReference type="EMBL" id="KDR76196.1"/>
    </source>
</evidence>
<sequence>MSPKQFPLNDSETKEWLRRVGLLSEEDALRIISTIKFNEDHLQTLAIKVDAVLNPVAGDGRFPSLCGFSLWKKRRSEDPQLKVLYAQQEATRHSNNMLRSLLAPIRRLPSEILSEIFKFCLPREKFIRPAAGEAPLLLTQICAAWRDVCISNAVLWSSLEIVNKNPDTMQIDPDHRRNITALLNMWFSRAGHCLLSFSVQDDNILIKNVAETVGKLAPRWRHLRFNIPEDTCLSIPPSNNYSALETFEIYTPEGLDVCLVEDLSGALLNAPNLWQFIWDNGDRRPSPIDLHWTNLTRLTLNTSINIAQCLTIMSMLTGITHLTFQDITMSTCILSRRDIILPELTSFVICAECSMAPVFEEITLPKLEELVLNIKTWSHSSLINFLRRSRCPLESLNLYFPPLTETELIECLEIVQNTLKEFTVQGTGNGIHSIGDCLLDRLTDNGKDDVLCPKVVVIALYECISCSPGHFARMVESRLTPPSPSIDSDGSSEAKPRPTISPIRVIEMYDNEPELEELKTLQSMGLITKVYSNVDGTPLELEPEEIERLRTLREEGLIRRVYSPTAGTFGDVD</sequence>
<evidence type="ECO:0000313" key="2">
    <source>
        <dbReference type="Proteomes" id="UP000027222"/>
    </source>
</evidence>
<dbReference type="AlphaFoldDB" id="A0A067SZ77"/>
<accession>A0A067SZ77</accession>
<proteinExistence type="predicted"/>
<reference evidence="2" key="1">
    <citation type="journal article" date="2014" name="Proc. Natl. Acad. Sci. U.S.A.">
        <title>Extensive sampling of basidiomycete genomes demonstrates inadequacy of the white-rot/brown-rot paradigm for wood decay fungi.</title>
        <authorList>
            <person name="Riley R."/>
            <person name="Salamov A.A."/>
            <person name="Brown D.W."/>
            <person name="Nagy L.G."/>
            <person name="Floudas D."/>
            <person name="Held B.W."/>
            <person name="Levasseur A."/>
            <person name="Lombard V."/>
            <person name="Morin E."/>
            <person name="Otillar R."/>
            <person name="Lindquist E.A."/>
            <person name="Sun H."/>
            <person name="LaButti K.M."/>
            <person name="Schmutz J."/>
            <person name="Jabbour D."/>
            <person name="Luo H."/>
            <person name="Baker S.E."/>
            <person name="Pisabarro A.G."/>
            <person name="Walton J.D."/>
            <person name="Blanchette R.A."/>
            <person name="Henrissat B."/>
            <person name="Martin F."/>
            <person name="Cullen D."/>
            <person name="Hibbett D.S."/>
            <person name="Grigoriev I.V."/>
        </authorList>
    </citation>
    <scope>NUCLEOTIDE SEQUENCE [LARGE SCALE GENOMIC DNA]</scope>
    <source>
        <strain evidence="2">CBS 339.88</strain>
    </source>
</reference>
<protein>
    <submittedName>
        <fullName evidence="1">Uncharacterized protein</fullName>
    </submittedName>
</protein>
<organism evidence="1 2">
    <name type="scientific">Galerina marginata (strain CBS 339.88)</name>
    <dbReference type="NCBI Taxonomy" id="685588"/>
    <lineage>
        <taxon>Eukaryota</taxon>
        <taxon>Fungi</taxon>
        <taxon>Dikarya</taxon>
        <taxon>Basidiomycota</taxon>
        <taxon>Agaricomycotina</taxon>
        <taxon>Agaricomycetes</taxon>
        <taxon>Agaricomycetidae</taxon>
        <taxon>Agaricales</taxon>
        <taxon>Agaricineae</taxon>
        <taxon>Strophariaceae</taxon>
        <taxon>Galerina</taxon>
    </lineage>
</organism>
<gene>
    <name evidence="1" type="ORF">GALMADRAFT_267841</name>
</gene>
<dbReference type="HOGENOM" id="CLU_018544_12_4_1"/>
<name>A0A067SZ77_GALM3</name>